<protein>
    <submittedName>
        <fullName evidence="2">ATP-binding protein</fullName>
    </submittedName>
</protein>
<reference evidence="2 3" key="1">
    <citation type="submission" date="2020-05" db="EMBL/GenBank/DDBJ databases">
        <title>Draft genome of Flavobacterium sp. IMCC34852.</title>
        <authorList>
            <person name="Song J."/>
            <person name="Cho J.-C."/>
        </authorList>
    </citation>
    <scope>NUCLEOTIDE SEQUENCE [LARGE SCALE GENOMIC DNA]</scope>
    <source>
        <strain evidence="2 3">IMCC34852</strain>
    </source>
</reference>
<comment type="caution">
    <text evidence="2">The sequence shown here is derived from an EMBL/GenBank/DDBJ whole genome shotgun (WGS) entry which is preliminary data.</text>
</comment>
<accession>A0A7Y3RAT2</accession>
<dbReference type="SUPFAM" id="SSF52540">
    <property type="entry name" value="P-loop containing nucleoside triphosphate hydrolases"/>
    <property type="match status" value="1"/>
</dbReference>
<evidence type="ECO:0000313" key="3">
    <source>
        <dbReference type="Proteomes" id="UP000536509"/>
    </source>
</evidence>
<feature type="domain" description="ATPase AAA-type core" evidence="1">
    <location>
        <begin position="54"/>
        <end position="385"/>
    </location>
</feature>
<evidence type="ECO:0000313" key="2">
    <source>
        <dbReference type="EMBL" id="NNT73085.1"/>
    </source>
</evidence>
<sequence>MLIDFSVANYLSIKDSITLSMIASNTVKELEGNDDELNNTFYDKNEKNKYLKSAVLYGANGSGKSNLLTAMAFFRRFILTSSNDRSADDEIKALPFLLSTDTEFKPSCFEMVFVIDSIRYRYGFEATQKRIISEWLFALDFENSIKESNLFTREEQEIKVSSKNFKEGKGLEDKTRPNALFLSTASQLNGKISNKIQTWFRTRMNVISGLQDHTTDYTIGKFQDDEKFRKKIIDFFRLTNIGIEDIEIEETALNNLSKIKPKTKEDAKIAALIEQLQEEIKERMKRQGEAKELTINSLHKKFDSANNVIENIALSFDLESKGTQKLFALLGPIFDTLEKGKILIIDELDSKLHTKLTSEILRIFQSNVNNKCAQLIFASHDTNLLRNDLFRRDQIWFTEKDEQGATDLYSLVEYKINQATRVRNDASFEKDYLIGKYGAIPYFGNIQKFLNEFIDG</sequence>
<dbReference type="RefSeq" id="WP_171223247.1">
    <property type="nucleotide sequence ID" value="NZ_CP121446.1"/>
</dbReference>
<evidence type="ECO:0000259" key="1">
    <source>
        <dbReference type="Pfam" id="PF13304"/>
    </source>
</evidence>
<proteinExistence type="predicted"/>
<dbReference type="PANTHER" id="PTHR40396">
    <property type="entry name" value="ATPASE-LIKE PROTEIN"/>
    <property type="match status" value="1"/>
</dbReference>
<dbReference type="GO" id="GO:0005524">
    <property type="term" value="F:ATP binding"/>
    <property type="evidence" value="ECO:0007669"/>
    <property type="project" value="UniProtKB-KW"/>
</dbReference>
<dbReference type="Proteomes" id="UP000536509">
    <property type="component" value="Unassembled WGS sequence"/>
</dbReference>
<dbReference type="GO" id="GO:0016887">
    <property type="term" value="F:ATP hydrolysis activity"/>
    <property type="evidence" value="ECO:0007669"/>
    <property type="project" value="InterPro"/>
</dbReference>
<dbReference type="Gene3D" id="3.40.50.300">
    <property type="entry name" value="P-loop containing nucleotide triphosphate hydrolases"/>
    <property type="match status" value="1"/>
</dbReference>
<organism evidence="2 3">
    <name type="scientific">Flavobacterium rivulicola</name>
    <dbReference type="NCBI Taxonomy" id="2732161"/>
    <lineage>
        <taxon>Bacteria</taxon>
        <taxon>Pseudomonadati</taxon>
        <taxon>Bacteroidota</taxon>
        <taxon>Flavobacteriia</taxon>
        <taxon>Flavobacteriales</taxon>
        <taxon>Flavobacteriaceae</taxon>
        <taxon>Flavobacterium</taxon>
    </lineage>
</organism>
<dbReference type="InterPro" id="IPR027417">
    <property type="entry name" value="P-loop_NTPase"/>
</dbReference>
<name>A0A7Y3RAT2_9FLAO</name>
<dbReference type="PANTHER" id="PTHR40396:SF1">
    <property type="entry name" value="ATPASE AAA-TYPE CORE DOMAIN-CONTAINING PROTEIN"/>
    <property type="match status" value="1"/>
</dbReference>
<gene>
    <name evidence="2" type="ORF">HKT18_12745</name>
</gene>
<dbReference type="EMBL" id="JABEVX010000010">
    <property type="protein sequence ID" value="NNT73085.1"/>
    <property type="molecule type" value="Genomic_DNA"/>
</dbReference>
<dbReference type="Pfam" id="PF13304">
    <property type="entry name" value="AAA_21"/>
    <property type="match status" value="1"/>
</dbReference>
<keyword evidence="2" id="KW-0547">Nucleotide-binding</keyword>
<keyword evidence="2" id="KW-0067">ATP-binding</keyword>
<dbReference type="AlphaFoldDB" id="A0A7Y3RAT2"/>
<dbReference type="InterPro" id="IPR003959">
    <property type="entry name" value="ATPase_AAA_core"/>
</dbReference>
<keyword evidence="3" id="KW-1185">Reference proteome</keyword>